<keyword evidence="2" id="KW-0238">DNA-binding</keyword>
<proteinExistence type="predicted"/>
<dbReference type="SMART" id="SM00345">
    <property type="entry name" value="HTH_GNTR"/>
    <property type="match status" value="1"/>
</dbReference>
<dbReference type="Pfam" id="PF07729">
    <property type="entry name" value="FCD"/>
    <property type="match status" value="1"/>
</dbReference>
<dbReference type="GO" id="GO:0003677">
    <property type="term" value="F:DNA binding"/>
    <property type="evidence" value="ECO:0007669"/>
    <property type="project" value="UniProtKB-KW"/>
</dbReference>
<name>A0A0P6YB47_9CHLR</name>
<organism evidence="5 6">
    <name type="scientific">Levilinea saccharolytica</name>
    <dbReference type="NCBI Taxonomy" id="229921"/>
    <lineage>
        <taxon>Bacteria</taxon>
        <taxon>Bacillati</taxon>
        <taxon>Chloroflexota</taxon>
        <taxon>Anaerolineae</taxon>
        <taxon>Anaerolineales</taxon>
        <taxon>Anaerolineaceae</taxon>
        <taxon>Levilinea</taxon>
    </lineage>
</organism>
<evidence type="ECO:0000256" key="3">
    <source>
        <dbReference type="ARBA" id="ARBA00023163"/>
    </source>
</evidence>
<sequence>MPSNRDPLLSAQAYQCIKTAVVTCELDPGQHIVQADLAQRFQLGITPIREALRQLAQEGFVQPVPRLGYIVAPITAQDVLEIYEMRLILESAAVRLAALRAAPAALDEISQSAHFTYTFKDRQSYSDFLQRNAEFHHAIAAAAGNLRLAEQVGRTLDALNRVFHLGLDLRDSAEEMRSDHIALAQALLQRDADQAVRHIQSEIERSQVRVLEALRRGPTAALIANHHLLSPHA</sequence>
<dbReference type="InterPro" id="IPR011711">
    <property type="entry name" value="GntR_C"/>
</dbReference>
<dbReference type="STRING" id="229921.ADN01_02425"/>
<dbReference type="SMART" id="SM00895">
    <property type="entry name" value="FCD"/>
    <property type="match status" value="1"/>
</dbReference>
<dbReference type="InterPro" id="IPR036390">
    <property type="entry name" value="WH_DNA-bd_sf"/>
</dbReference>
<dbReference type="OrthoDB" id="9781630at2"/>
<feature type="domain" description="HTH gntR-type" evidence="4">
    <location>
        <begin position="7"/>
        <end position="74"/>
    </location>
</feature>
<protein>
    <recommendedName>
        <fullName evidence="4">HTH gntR-type domain-containing protein</fullName>
    </recommendedName>
</protein>
<keyword evidence="1" id="KW-0805">Transcription regulation</keyword>
<dbReference type="EMBL" id="LGCM01000011">
    <property type="protein sequence ID" value="KPL90491.1"/>
    <property type="molecule type" value="Genomic_DNA"/>
</dbReference>
<gene>
    <name evidence="5" type="ORF">ADN01_02425</name>
</gene>
<evidence type="ECO:0000256" key="2">
    <source>
        <dbReference type="ARBA" id="ARBA00023125"/>
    </source>
</evidence>
<accession>A0A0P6YB47</accession>
<dbReference type="Gene3D" id="1.20.120.530">
    <property type="entry name" value="GntR ligand-binding domain-like"/>
    <property type="match status" value="1"/>
</dbReference>
<evidence type="ECO:0000259" key="4">
    <source>
        <dbReference type="PROSITE" id="PS50949"/>
    </source>
</evidence>
<dbReference type="InterPro" id="IPR008920">
    <property type="entry name" value="TF_FadR/GntR_C"/>
</dbReference>
<dbReference type="Proteomes" id="UP000050501">
    <property type="component" value="Unassembled WGS sequence"/>
</dbReference>
<dbReference type="RefSeq" id="WP_062417851.1">
    <property type="nucleotide sequence ID" value="NZ_DF967974.1"/>
</dbReference>
<dbReference type="InterPro" id="IPR036388">
    <property type="entry name" value="WH-like_DNA-bd_sf"/>
</dbReference>
<dbReference type="Gene3D" id="1.10.10.10">
    <property type="entry name" value="Winged helix-like DNA-binding domain superfamily/Winged helix DNA-binding domain"/>
    <property type="match status" value="1"/>
</dbReference>
<keyword evidence="3" id="KW-0804">Transcription</keyword>
<evidence type="ECO:0000313" key="6">
    <source>
        <dbReference type="Proteomes" id="UP000050501"/>
    </source>
</evidence>
<dbReference type="InterPro" id="IPR000524">
    <property type="entry name" value="Tscrpt_reg_HTH_GntR"/>
</dbReference>
<evidence type="ECO:0000256" key="1">
    <source>
        <dbReference type="ARBA" id="ARBA00023015"/>
    </source>
</evidence>
<dbReference type="Pfam" id="PF00392">
    <property type="entry name" value="GntR"/>
    <property type="match status" value="1"/>
</dbReference>
<comment type="caution">
    <text evidence="5">The sequence shown here is derived from an EMBL/GenBank/DDBJ whole genome shotgun (WGS) entry which is preliminary data.</text>
</comment>
<evidence type="ECO:0000313" key="5">
    <source>
        <dbReference type="EMBL" id="KPL90491.1"/>
    </source>
</evidence>
<reference evidence="5 6" key="1">
    <citation type="submission" date="2015-07" db="EMBL/GenBank/DDBJ databases">
        <title>Genome sequence of Levilinea saccharolytica DSM 16555.</title>
        <authorList>
            <person name="Hemp J."/>
            <person name="Ward L.M."/>
            <person name="Pace L.A."/>
            <person name="Fischer W.W."/>
        </authorList>
    </citation>
    <scope>NUCLEOTIDE SEQUENCE [LARGE SCALE GENOMIC DNA]</scope>
    <source>
        <strain evidence="5 6">KIBI-1</strain>
    </source>
</reference>
<keyword evidence="6" id="KW-1185">Reference proteome</keyword>
<dbReference type="GO" id="GO:0003700">
    <property type="term" value="F:DNA-binding transcription factor activity"/>
    <property type="evidence" value="ECO:0007669"/>
    <property type="project" value="InterPro"/>
</dbReference>
<dbReference type="SUPFAM" id="SSF48008">
    <property type="entry name" value="GntR ligand-binding domain-like"/>
    <property type="match status" value="1"/>
</dbReference>
<dbReference type="AlphaFoldDB" id="A0A0P6YB47"/>
<dbReference type="PANTHER" id="PTHR43537:SF45">
    <property type="entry name" value="GNTR FAMILY REGULATORY PROTEIN"/>
    <property type="match status" value="1"/>
</dbReference>
<dbReference type="PANTHER" id="PTHR43537">
    <property type="entry name" value="TRANSCRIPTIONAL REGULATOR, GNTR FAMILY"/>
    <property type="match status" value="1"/>
</dbReference>
<dbReference type="PROSITE" id="PS50949">
    <property type="entry name" value="HTH_GNTR"/>
    <property type="match status" value="1"/>
</dbReference>
<dbReference type="SUPFAM" id="SSF46785">
    <property type="entry name" value="Winged helix' DNA-binding domain"/>
    <property type="match status" value="1"/>
</dbReference>